<name>A0A9P0BD90_BRAAE</name>
<dbReference type="PANTHER" id="PTHR46114:SF1">
    <property type="entry name" value="ZAD DOMAIN-CONTAINING PROTEIN"/>
    <property type="match status" value="1"/>
</dbReference>
<gene>
    <name evidence="2" type="ORF">MELIAE_LOCUS10568</name>
</gene>
<reference evidence="2" key="1">
    <citation type="submission" date="2021-12" db="EMBL/GenBank/DDBJ databases">
        <authorList>
            <person name="King R."/>
        </authorList>
    </citation>
    <scope>NUCLEOTIDE SEQUENCE</scope>
</reference>
<sequence length="135" mass="15519">MQPIKYPELESSSGPIAHDLTRPVPEPPKKLSQKSSLSLSSSKSNSDREFLPTLEQPKYHLITTEDFNDLVRDLNLSKNKAELLGSRLKPWNLFDDVIIMDQRTRHETFLTFFTKEDGLCFCNDIKGMFEEFGIP</sequence>
<proteinExistence type="predicted"/>
<protein>
    <submittedName>
        <fullName evidence="2">Uncharacterized protein</fullName>
    </submittedName>
</protein>
<dbReference type="Proteomes" id="UP001154078">
    <property type="component" value="Chromosome 7"/>
</dbReference>
<evidence type="ECO:0000256" key="1">
    <source>
        <dbReference type="SAM" id="MobiDB-lite"/>
    </source>
</evidence>
<accession>A0A9P0BD90</accession>
<evidence type="ECO:0000313" key="3">
    <source>
        <dbReference type="Proteomes" id="UP001154078"/>
    </source>
</evidence>
<evidence type="ECO:0000313" key="2">
    <source>
        <dbReference type="EMBL" id="CAH0560898.1"/>
    </source>
</evidence>
<feature type="region of interest" description="Disordered" evidence="1">
    <location>
        <begin position="1"/>
        <end position="50"/>
    </location>
</feature>
<dbReference type="PANTHER" id="PTHR46114">
    <property type="entry name" value="APPLE DOMAIN-CONTAINING PROTEIN"/>
    <property type="match status" value="1"/>
</dbReference>
<organism evidence="2 3">
    <name type="scientific">Brassicogethes aeneus</name>
    <name type="common">Rape pollen beetle</name>
    <name type="synonym">Meligethes aeneus</name>
    <dbReference type="NCBI Taxonomy" id="1431903"/>
    <lineage>
        <taxon>Eukaryota</taxon>
        <taxon>Metazoa</taxon>
        <taxon>Ecdysozoa</taxon>
        <taxon>Arthropoda</taxon>
        <taxon>Hexapoda</taxon>
        <taxon>Insecta</taxon>
        <taxon>Pterygota</taxon>
        <taxon>Neoptera</taxon>
        <taxon>Endopterygota</taxon>
        <taxon>Coleoptera</taxon>
        <taxon>Polyphaga</taxon>
        <taxon>Cucujiformia</taxon>
        <taxon>Nitidulidae</taxon>
        <taxon>Meligethinae</taxon>
        <taxon>Brassicogethes</taxon>
    </lineage>
</organism>
<dbReference type="EMBL" id="OV121138">
    <property type="protein sequence ID" value="CAH0560898.1"/>
    <property type="molecule type" value="Genomic_DNA"/>
</dbReference>
<feature type="compositionally biased region" description="Low complexity" evidence="1">
    <location>
        <begin position="33"/>
        <end position="44"/>
    </location>
</feature>
<dbReference type="AlphaFoldDB" id="A0A9P0BD90"/>
<dbReference type="OrthoDB" id="7890494at2759"/>
<keyword evidence="3" id="KW-1185">Reference proteome</keyword>